<dbReference type="Proteomes" id="UP000799118">
    <property type="component" value="Unassembled WGS sequence"/>
</dbReference>
<dbReference type="AlphaFoldDB" id="A0A6A4GXM0"/>
<dbReference type="OrthoDB" id="3010280at2759"/>
<name>A0A6A4GXM0_9AGAR</name>
<sequence length="91" mass="10421">MGPETRTLVLDDNFGFWNWLKYTGHGKMLMKKRLEAEEQCTKQVKAHEGWTAGLPSGLVQEWEELITIWEAAPHPKKSIEGLVNPFSLPNE</sequence>
<evidence type="ECO:0000313" key="2">
    <source>
        <dbReference type="Proteomes" id="UP000799118"/>
    </source>
</evidence>
<dbReference type="EMBL" id="ML769651">
    <property type="protein sequence ID" value="KAE9390629.1"/>
    <property type="molecule type" value="Genomic_DNA"/>
</dbReference>
<evidence type="ECO:0000313" key="1">
    <source>
        <dbReference type="EMBL" id="KAE9390629.1"/>
    </source>
</evidence>
<feature type="non-terminal residue" evidence="1">
    <location>
        <position position="91"/>
    </location>
</feature>
<reference evidence="1" key="1">
    <citation type="journal article" date="2019" name="Environ. Microbiol.">
        <title>Fungal ecological strategies reflected in gene transcription - a case study of two litter decomposers.</title>
        <authorList>
            <person name="Barbi F."/>
            <person name="Kohler A."/>
            <person name="Barry K."/>
            <person name="Baskaran P."/>
            <person name="Daum C."/>
            <person name="Fauchery L."/>
            <person name="Ihrmark K."/>
            <person name="Kuo A."/>
            <person name="LaButti K."/>
            <person name="Lipzen A."/>
            <person name="Morin E."/>
            <person name="Grigoriev I.V."/>
            <person name="Henrissat B."/>
            <person name="Lindahl B."/>
            <person name="Martin F."/>
        </authorList>
    </citation>
    <scope>NUCLEOTIDE SEQUENCE</scope>
    <source>
        <strain evidence="1">JB14</strain>
    </source>
</reference>
<proteinExistence type="predicted"/>
<organism evidence="1 2">
    <name type="scientific">Gymnopus androsaceus JB14</name>
    <dbReference type="NCBI Taxonomy" id="1447944"/>
    <lineage>
        <taxon>Eukaryota</taxon>
        <taxon>Fungi</taxon>
        <taxon>Dikarya</taxon>
        <taxon>Basidiomycota</taxon>
        <taxon>Agaricomycotina</taxon>
        <taxon>Agaricomycetes</taxon>
        <taxon>Agaricomycetidae</taxon>
        <taxon>Agaricales</taxon>
        <taxon>Marasmiineae</taxon>
        <taxon>Omphalotaceae</taxon>
        <taxon>Gymnopus</taxon>
    </lineage>
</organism>
<accession>A0A6A4GXM0</accession>
<protein>
    <submittedName>
        <fullName evidence="1">Uncharacterized protein</fullName>
    </submittedName>
</protein>
<gene>
    <name evidence="1" type="ORF">BT96DRAFT_793525</name>
</gene>
<keyword evidence="2" id="KW-1185">Reference proteome</keyword>